<evidence type="ECO:0000256" key="2">
    <source>
        <dbReference type="SAM" id="MobiDB-lite"/>
    </source>
</evidence>
<dbReference type="Pfam" id="PF13812">
    <property type="entry name" value="PPR_3"/>
    <property type="match status" value="2"/>
</dbReference>
<dbReference type="PROSITE" id="PS51375">
    <property type="entry name" value="PPR"/>
    <property type="match status" value="2"/>
</dbReference>
<organism evidence="3 4">
    <name type="scientific">Dissophora globulifera</name>
    <dbReference type="NCBI Taxonomy" id="979702"/>
    <lineage>
        <taxon>Eukaryota</taxon>
        <taxon>Fungi</taxon>
        <taxon>Fungi incertae sedis</taxon>
        <taxon>Mucoromycota</taxon>
        <taxon>Mortierellomycotina</taxon>
        <taxon>Mortierellomycetes</taxon>
        <taxon>Mortierellales</taxon>
        <taxon>Mortierellaceae</taxon>
        <taxon>Dissophora</taxon>
    </lineage>
</organism>
<reference evidence="3" key="1">
    <citation type="journal article" date="2020" name="Fungal Divers.">
        <title>Resolving the Mortierellaceae phylogeny through synthesis of multi-gene phylogenetics and phylogenomics.</title>
        <authorList>
            <person name="Vandepol N."/>
            <person name="Liber J."/>
            <person name="Desiro A."/>
            <person name="Na H."/>
            <person name="Kennedy M."/>
            <person name="Barry K."/>
            <person name="Grigoriev I.V."/>
            <person name="Miller A.N."/>
            <person name="O'Donnell K."/>
            <person name="Stajich J.E."/>
            <person name="Bonito G."/>
        </authorList>
    </citation>
    <scope>NUCLEOTIDE SEQUENCE</scope>
    <source>
        <strain evidence="3">REB-010B</strain>
    </source>
</reference>
<accession>A0A9P6RGW8</accession>
<evidence type="ECO:0000313" key="3">
    <source>
        <dbReference type="EMBL" id="KAG0318371.1"/>
    </source>
</evidence>
<dbReference type="NCBIfam" id="TIGR00756">
    <property type="entry name" value="PPR"/>
    <property type="match status" value="1"/>
</dbReference>
<dbReference type="Gene3D" id="1.25.40.10">
    <property type="entry name" value="Tetratricopeptide repeat domain"/>
    <property type="match status" value="3"/>
</dbReference>
<keyword evidence="4" id="KW-1185">Reference proteome</keyword>
<dbReference type="InterPro" id="IPR002885">
    <property type="entry name" value="PPR_rpt"/>
</dbReference>
<evidence type="ECO:0000256" key="1">
    <source>
        <dbReference type="PROSITE-ProRule" id="PRU00708"/>
    </source>
</evidence>
<dbReference type="PANTHER" id="PTHR47939">
    <property type="entry name" value="MEMBRANE-ASSOCIATED SALT-INDUCIBLE PROTEIN-LIKE"/>
    <property type="match status" value="1"/>
</dbReference>
<dbReference type="PANTHER" id="PTHR47939:SF1">
    <property type="entry name" value="OS04G0684500 PROTEIN"/>
    <property type="match status" value="1"/>
</dbReference>
<dbReference type="InterPro" id="IPR050667">
    <property type="entry name" value="PPR-containing_protein"/>
</dbReference>
<name>A0A9P6RGW8_9FUNG</name>
<feature type="repeat" description="PPR" evidence="1">
    <location>
        <begin position="914"/>
        <end position="948"/>
    </location>
</feature>
<feature type="repeat" description="PPR" evidence="1">
    <location>
        <begin position="418"/>
        <end position="452"/>
    </location>
</feature>
<feature type="region of interest" description="Disordered" evidence="2">
    <location>
        <begin position="698"/>
        <end position="719"/>
    </location>
</feature>
<proteinExistence type="predicted"/>
<protein>
    <recommendedName>
        <fullName evidence="5">Pentatricopeptide repeat-containing protein</fullName>
    </recommendedName>
</protein>
<dbReference type="EMBL" id="JAAAIP010000375">
    <property type="protein sequence ID" value="KAG0318371.1"/>
    <property type="molecule type" value="Genomic_DNA"/>
</dbReference>
<comment type="caution">
    <text evidence="3">The sequence shown here is derived from an EMBL/GenBank/DDBJ whole genome shotgun (WGS) entry which is preliminary data.</text>
</comment>
<sequence>MVANSNTDCRVNTTTTIHFTFRKVYFCRSSSSSTTTPAKILGKNSQPPEALGASSWQFPQTQQQIAQHPRVRPQGPLPLPIALHISRPAPKMQAPLTASASLTGNATPQLTFPPPPTILGSQPLYYLARRFPILAEQELKALPVKTALDYSSFLIGAMTTSYPSVITLRAVVRQFRNFLKESGRQLVQRQQQGVSGPSPALLELPRARIWSRTIRALIWLKQYRRARVAIHAMQRLGIKPTGFAWRMICRSWLEQGQLDRAEALAVKVFTQPNISHDYGLEERPYYFTDIQETQLSSPNSGPAARQLRRSPMSPNTSPLSLVIQALAECGQMERARHWFDQIPPNEVTDLLTSDMVAGYLKVGQQSKAQEMIRIMARCGIKPTAIVYNPIIEHATEAVGMELAESLVKDMIELGIFLNLFTYKILIRGYISHGERGKAYECIRRMQASGVEPDRALGRTLLDGIWNLGQLRKGDLGPLGVYSLSRSPEEQSILELEDLNFVVEPGWSHRCIKWTQQRKFELVEEALQQSMDTGAVKPDIEALQVVKALVGEQEMTRARRWFDRIINVDGSLQDLAMVVRTVDDIVSGYIQQHQPELAEDILSAMAERGLAPTVNAINTILQWSTLHESMEDAEGLVRRMAQSGIEPNQQTFDILCEGYAARGALDSLKECLERMEGAGFIHPDSNSSAEELRRALFGQPNNQYPPVRDHSTPNTPSTSSSILETLCARWVDQGRMEQADEFAVCLISNPNVPADKIPYGTLIQGWINQSQRSFVSSSAVQAMAQLPSNTKAAKLGSSSDSASWTSQAVPSSASLNAEIRVRAESVGKINKARQWFDRTPEQQRTTELVNRMIGGYMAFGLEQEAEELIQWMAAHRIKPDVTTYNHMLMHTIQQLPMLTAEGMVNKMRKGGLAPNIDTWNLLIRGYVIRGELVRALKCLDRMTAPSTPPAHSVSVPRGGSKTRKIMETYDREILDAVVHYNNSDGRNDTEEAADYVEKERTDEETLQRDQSAVTGPCWAVEPNETTVQLILSGFGPELKPTQGEGDHERALELYRDRVARQQQQKERLFQGLESLSALEGSKRAKRRGDSEERQEIEEEEQILRHLARLSDLGLLSSDVAMTGQDWKNELKWEETMETERERERALTGRS</sequence>
<dbReference type="InterPro" id="IPR011990">
    <property type="entry name" value="TPR-like_helical_dom_sf"/>
</dbReference>
<feature type="region of interest" description="Disordered" evidence="2">
    <location>
        <begin position="294"/>
        <end position="316"/>
    </location>
</feature>
<gene>
    <name evidence="3" type="ORF">BGZ99_005717</name>
</gene>
<dbReference type="Proteomes" id="UP000738325">
    <property type="component" value="Unassembled WGS sequence"/>
</dbReference>
<evidence type="ECO:0008006" key="5">
    <source>
        <dbReference type="Google" id="ProtNLM"/>
    </source>
</evidence>
<dbReference type="OrthoDB" id="185373at2759"/>
<feature type="region of interest" description="Disordered" evidence="2">
    <location>
        <begin position="1078"/>
        <end position="1097"/>
    </location>
</feature>
<dbReference type="AlphaFoldDB" id="A0A9P6RGW8"/>
<evidence type="ECO:0000313" key="4">
    <source>
        <dbReference type="Proteomes" id="UP000738325"/>
    </source>
</evidence>